<proteinExistence type="predicted"/>
<evidence type="ECO:0000256" key="1">
    <source>
        <dbReference type="SAM" id="Phobius"/>
    </source>
</evidence>
<evidence type="ECO:0000313" key="3">
    <source>
        <dbReference type="Proteomes" id="UP000239549"/>
    </source>
</evidence>
<keyword evidence="1" id="KW-0812">Transmembrane</keyword>
<comment type="caution">
    <text evidence="2">The sequence shown here is derived from an EMBL/GenBank/DDBJ whole genome shotgun (WGS) entry which is preliminary data.</text>
</comment>
<protein>
    <submittedName>
        <fullName evidence="2">Uncharacterized protein</fullName>
    </submittedName>
</protein>
<gene>
    <name evidence="2" type="ORF">DCCM_0146</name>
</gene>
<sequence length="42" mass="4954">MPGNVDILILQEEPLKFFFQKMRLMIMFMILLLGMNGLLIKI</sequence>
<keyword evidence="3" id="KW-1185">Reference proteome</keyword>
<dbReference type="EMBL" id="BFAV01000012">
    <property type="protein sequence ID" value="GBF31957.1"/>
    <property type="molecule type" value="Genomic_DNA"/>
</dbReference>
<dbReference type="Proteomes" id="UP000239549">
    <property type="component" value="Unassembled WGS sequence"/>
</dbReference>
<keyword evidence="1" id="KW-0472">Membrane</keyword>
<reference evidence="3" key="1">
    <citation type="submission" date="2018-02" db="EMBL/GenBank/DDBJ databases">
        <title>Genome sequence of Desulfocucumis palustris strain NAW-5.</title>
        <authorList>
            <person name="Watanabe M."/>
            <person name="Kojima H."/>
            <person name="Fukui M."/>
        </authorList>
    </citation>
    <scope>NUCLEOTIDE SEQUENCE [LARGE SCALE GENOMIC DNA]</scope>
    <source>
        <strain evidence="3">NAW-5</strain>
    </source>
</reference>
<accession>A0A2L2X708</accession>
<dbReference type="AlphaFoldDB" id="A0A2L2X708"/>
<keyword evidence="1" id="KW-1133">Transmembrane helix</keyword>
<evidence type="ECO:0000313" key="2">
    <source>
        <dbReference type="EMBL" id="GBF31957.1"/>
    </source>
</evidence>
<organism evidence="2 3">
    <name type="scientific">Desulfocucumis palustris</name>
    <dbReference type="NCBI Taxonomy" id="1898651"/>
    <lineage>
        <taxon>Bacteria</taxon>
        <taxon>Bacillati</taxon>
        <taxon>Bacillota</taxon>
        <taxon>Clostridia</taxon>
        <taxon>Eubacteriales</taxon>
        <taxon>Desulfocucumaceae</taxon>
        <taxon>Desulfocucumis</taxon>
    </lineage>
</organism>
<name>A0A2L2X708_9FIRM</name>
<feature type="transmembrane region" description="Helical" evidence="1">
    <location>
        <begin position="22"/>
        <end position="40"/>
    </location>
</feature>